<dbReference type="Proteomes" id="UP000824211">
    <property type="component" value="Unassembled WGS sequence"/>
</dbReference>
<reference evidence="1" key="1">
    <citation type="journal article" date="2021" name="PeerJ">
        <title>Extensive microbial diversity within the chicken gut microbiome revealed by metagenomics and culture.</title>
        <authorList>
            <person name="Gilroy R."/>
            <person name="Ravi A."/>
            <person name="Getino M."/>
            <person name="Pursley I."/>
            <person name="Horton D.L."/>
            <person name="Alikhan N.F."/>
            <person name="Baker D."/>
            <person name="Gharbi K."/>
            <person name="Hall N."/>
            <person name="Watson M."/>
            <person name="Adriaenssens E.M."/>
            <person name="Foster-Nyarko E."/>
            <person name="Jarju S."/>
            <person name="Secka A."/>
            <person name="Antonio M."/>
            <person name="Oren A."/>
            <person name="Chaudhuri R.R."/>
            <person name="La Ragione R."/>
            <person name="Hildebrand F."/>
            <person name="Pallen M.J."/>
        </authorList>
    </citation>
    <scope>NUCLEOTIDE SEQUENCE</scope>
    <source>
        <strain evidence="1">ChiHjej9B8-13557</strain>
    </source>
</reference>
<comment type="caution">
    <text evidence="1">The sequence shown here is derived from an EMBL/GenBank/DDBJ whole genome shotgun (WGS) entry which is preliminary data.</text>
</comment>
<evidence type="ECO:0000313" key="1">
    <source>
        <dbReference type="EMBL" id="HJB59011.1"/>
    </source>
</evidence>
<accession>A0A9D2S7P5</accession>
<organism evidence="1 2">
    <name type="scientific">Candidatus Faecalibacterium faecipullorum</name>
    <dbReference type="NCBI Taxonomy" id="2838578"/>
    <lineage>
        <taxon>Bacteria</taxon>
        <taxon>Bacillati</taxon>
        <taxon>Bacillota</taxon>
        <taxon>Clostridia</taxon>
        <taxon>Eubacteriales</taxon>
        <taxon>Oscillospiraceae</taxon>
        <taxon>Faecalibacterium</taxon>
    </lineage>
</organism>
<dbReference type="EMBL" id="DWXX01000088">
    <property type="protein sequence ID" value="HJB59011.1"/>
    <property type="molecule type" value="Genomic_DNA"/>
</dbReference>
<dbReference type="AlphaFoldDB" id="A0A9D2S7P5"/>
<sequence>MRAGFEDWEFFLSLLETQPDAHIGIVPEPLLEYRTAPASSNIQSMSKRLDLMRFLIEKHLSSYQAHLTDALLSLESISMTRLDGWEAEMRHALQAGQRRRKGQVAHAG</sequence>
<gene>
    <name evidence="1" type="ORF">H9771_05045</name>
</gene>
<name>A0A9D2S7P5_9FIRM</name>
<protein>
    <submittedName>
        <fullName evidence="1">Uncharacterized protein</fullName>
    </submittedName>
</protein>
<proteinExistence type="predicted"/>
<reference evidence="1" key="2">
    <citation type="submission" date="2021-04" db="EMBL/GenBank/DDBJ databases">
        <authorList>
            <person name="Gilroy R."/>
        </authorList>
    </citation>
    <scope>NUCLEOTIDE SEQUENCE</scope>
    <source>
        <strain evidence="1">ChiHjej9B8-13557</strain>
    </source>
</reference>
<evidence type="ECO:0000313" key="2">
    <source>
        <dbReference type="Proteomes" id="UP000824211"/>
    </source>
</evidence>